<feature type="compositionally biased region" description="Basic and acidic residues" evidence="9">
    <location>
        <begin position="634"/>
        <end position="651"/>
    </location>
</feature>
<accession>A0A9D4UF63</accession>
<feature type="region of interest" description="Disordered" evidence="9">
    <location>
        <begin position="497"/>
        <end position="680"/>
    </location>
</feature>
<feature type="region of interest" description="Disordered" evidence="9">
    <location>
        <begin position="457"/>
        <end position="478"/>
    </location>
</feature>
<feature type="compositionally biased region" description="Basic and acidic residues" evidence="9">
    <location>
        <begin position="567"/>
        <end position="595"/>
    </location>
</feature>
<keyword evidence="11" id="KW-1185">Reference proteome</keyword>
<dbReference type="AlphaFoldDB" id="A0A9D4UF63"/>
<dbReference type="OrthoDB" id="2195113at2759"/>
<evidence type="ECO:0000256" key="7">
    <source>
        <dbReference type="ARBA" id="ARBA00038080"/>
    </source>
</evidence>
<evidence type="ECO:0000313" key="10">
    <source>
        <dbReference type="EMBL" id="KAI5066770.1"/>
    </source>
</evidence>
<comment type="subcellular location">
    <subcellularLocation>
        <location evidence="1">Cell membrane</location>
        <topology evidence="1">Single-pass membrane protein</topology>
    </subcellularLocation>
</comment>
<evidence type="ECO:0000256" key="5">
    <source>
        <dbReference type="ARBA" id="ARBA00023054"/>
    </source>
</evidence>
<comment type="caution">
    <text evidence="10">The sequence shown here is derived from an EMBL/GenBank/DDBJ whole genome shotgun (WGS) entry which is preliminary data.</text>
</comment>
<keyword evidence="5 8" id="KW-0175">Coiled coil</keyword>
<keyword evidence="6" id="KW-0472">Membrane</keyword>
<dbReference type="PANTHER" id="PTHR32219">
    <property type="entry name" value="RNA-BINDING PROTEIN YLMH-RELATED"/>
    <property type="match status" value="1"/>
</dbReference>
<feature type="compositionally biased region" description="Low complexity" evidence="9">
    <location>
        <begin position="527"/>
        <end position="543"/>
    </location>
</feature>
<feature type="compositionally biased region" description="Basic and acidic residues" evidence="9">
    <location>
        <begin position="457"/>
        <end position="477"/>
    </location>
</feature>
<feature type="compositionally biased region" description="Basic and acidic residues" evidence="9">
    <location>
        <begin position="602"/>
        <end position="613"/>
    </location>
</feature>
<evidence type="ECO:0000313" key="11">
    <source>
        <dbReference type="Proteomes" id="UP000886520"/>
    </source>
</evidence>
<dbReference type="Proteomes" id="UP000886520">
    <property type="component" value="Chromosome 17"/>
</dbReference>
<dbReference type="GO" id="GO:0005886">
    <property type="term" value="C:plasma membrane"/>
    <property type="evidence" value="ECO:0007669"/>
    <property type="project" value="UniProtKB-SubCell"/>
</dbReference>
<keyword evidence="2" id="KW-1003">Cell membrane</keyword>
<sequence>MELGSENCATSIAVEQDEAISKEPSYGGDLCGEGPSKEVVAVRLDSMTQASLANVGGVEDGRASEVHKRCDLGPDPDLLDSREHTDEWRDEMEEGKHVPSWMAVEISSAASVPEKTMENLAASHNAPEKTLPSSRRRMFFMVRMPRASDSDLRSKIRLAELQLEEASKTRDVIRAALQLRRASKIGLLDKLKVARDKERACKDEFQKKRLEIDPLQTALNRLRLSDTKYKEDVIFSEEDLDNKIASLQHRIQHESIPLKEEKQLIREIKQLESQRSQVCANDAEHAHLLESYGPKENIQDQLEILYRELDVLRANQNQARLECKPIEKDLEDLNVKIDELVDQLEAAKHSQASALGACKELKKNLSEQNAEFYKYRDNFRKAKELASSKNVEALSAFCNDQVESMLRCWNNDSSFRERYIKNNVQSTLRRLETMDGRSLGIDEEPLLLISDAELAHETKPKDVESGSKRMGSRKETAAKSFASFAQENNVKGLQEVKAQQPQEEMLQEPSSSVPQKKEVVEVKKSGGKSSQSSSNNRPPSSLSSPPPVFTASAPIEDEATKEAQAAELKEKRREEEMAKAKEAAERKRRQAERAQAKAQLRAQKEAERREKERAKKAKKKAAVGVEDINTAETVEDREKELGAEELTKTSAKESPSGRNGKGFLGKQPRSQRQILNPVSRKNVWQRPPTWLWVSFIEGDEYKYSKRQLNAPSCQLDNTS</sequence>
<dbReference type="PANTHER" id="PTHR32219:SF3">
    <property type="entry name" value="CALPONIN-LIKE DOMAIN PROTEIN"/>
    <property type="match status" value="1"/>
</dbReference>
<evidence type="ECO:0000256" key="8">
    <source>
        <dbReference type="SAM" id="Coils"/>
    </source>
</evidence>
<comment type="similarity">
    <text evidence="7">Belongs to the plant Proton pump-interactor protein family.</text>
</comment>
<reference evidence="10" key="1">
    <citation type="submission" date="2021-01" db="EMBL/GenBank/DDBJ databases">
        <title>Adiantum capillus-veneris genome.</title>
        <authorList>
            <person name="Fang Y."/>
            <person name="Liao Q."/>
        </authorList>
    </citation>
    <scope>NUCLEOTIDE SEQUENCE</scope>
    <source>
        <strain evidence="10">H3</strain>
        <tissue evidence="10">Leaf</tissue>
    </source>
</reference>
<evidence type="ECO:0000256" key="1">
    <source>
        <dbReference type="ARBA" id="ARBA00004162"/>
    </source>
</evidence>
<dbReference type="InterPro" id="IPR055282">
    <property type="entry name" value="PPI1-4"/>
</dbReference>
<organism evidence="10 11">
    <name type="scientific">Adiantum capillus-veneris</name>
    <name type="common">Maidenhair fern</name>
    <dbReference type="NCBI Taxonomy" id="13818"/>
    <lineage>
        <taxon>Eukaryota</taxon>
        <taxon>Viridiplantae</taxon>
        <taxon>Streptophyta</taxon>
        <taxon>Embryophyta</taxon>
        <taxon>Tracheophyta</taxon>
        <taxon>Polypodiopsida</taxon>
        <taxon>Polypodiidae</taxon>
        <taxon>Polypodiales</taxon>
        <taxon>Pteridineae</taxon>
        <taxon>Pteridaceae</taxon>
        <taxon>Vittarioideae</taxon>
        <taxon>Adiantum</taxon>
    </lineage>
</organism>
<gene>
    <name evidence="10" type="ORF">GOP47_0017298</name>
</gene>
<proteinExistence type="inferred from homology"/>
<evidence type="ECO:0000256" key="4">
    <source>
        <dbReference type="ARBA" id="ARBA00022989"/>
    </source>
</evidence>
<keyword evidence="3" id="KW-0812">Transmembrane</keyword>
<protein>
    <submittedName>
        <fullName evidence="10">Uncharacterized protein</fullName>
    </submittedName>
</protein>
<dbReference type="EMBL" id="JABFUD020000017">
    <property type="protein sequence ID" value="KAI5066770.1"/>
    <property type="molecule type" value="Genomic_DNA"/>
</dbReference>
<name>A0A9D4UF63_ADICA</name>
<evidence type="ECO:0000256" key="3">
    <source>
        <dbReference type="ARBA" id="ARBA00022692"/>
    </source>
</evidence>
<evidence type="ECO:0000256" key="6">
    <source>
        <dbReference type="ARBA" id="ARBA00023136"/>
    </source>
</evidence>
<feature type="coiled-coil region" evidence="8">
    <location>
        <begin position="261"/>
        <end position="378"/>
    </location>
</feature>
<evidence type="ECO:0000256" key="9">
    <source>
        <dbReference type="SAM" id="MobiDB-lite"/>
    </source>
</evidence>
<feature type="compositionally biased region" description="Basic and acidic residues" evidence="9">
    <location>
        <begin position="515"/>
        <end position="524"/>
    </location>
</feature>
<keyword evidence="4" id="KW-1133">Transmembrane helix</keyword>
<evidence type="ECO:0000256" key="2">
    <source>
        <dbReference type="ARBA" id="ARBA00022475"/>
    </source>
</evidence>